<dbReference type="InterPro" id="IPR036661">
    <property type="entry name" value="Luciferase-like_sf"/>
</dbReference>
<dbReference type="GO" id="GO:0005829">
    <property type="term" value="C:cytosol"/>
    <property type="evidence" value="ECO:0007669"/>
    <property type="project" value="TreeGrafter"/>
</dbReference>
<dbReference type="PANTHER" id="PTHR30137:SF15">
    <property type="entry name" value="BLL6902 PROTEIN"/>
    <property type="match status" value="1"/>
</dbReference>
<dbReference type="Pfam" id="PF00296">
    <property type="entry name" value="Bac_luciferase"/>
    <property type="match status" value="1"/>
</dbReference>
<dbReference type="AlphaFoldDB" id="A0AAJ6DCZ9"/>
<evidence type="ECO:0000313" key="3">
    <source>
        <dbReference type="Proteomes" id="UP001224674"/>
    </source>
</evidence>
<proteinExistence type="predicted"/>
<evidence type="ECO:0000259" key="1">
    <source>
        <dbReference type="Pfam" id="PF00296"/>
    </source>
</evidence>
<dbReference type="InterPro" id="IPR050766">
    <property type="entry name" value="Bact_Lucif_Oxidored"/>
</dbReference>
<dbReference type="InterPro" id="IPR011251">
    <property type="entry name" value="Luciferase-like_dom"/>
</dbReference>
<feature type="domain" description="Luciferase-like" evidence="1">
    <location>
        <begin position="10"/>
        <end position="81"/>
    </location>
</feature>
<gene>
    <name evidence="2" type="ORF">QDX21_05260</name>
</gene>
<dbReference type="Gene3D" id="3.20.20.30">
    <property type="entry name" value="Luciferase-like domain"/>
    <property type="match status" value="1"/>
</dbReference>
<organism evidence="2 3">
    <name type="scientific">Auritidibacter ignavus</name>
    <dbReference type="NCBI Taxonomy" id="678932"/>
    <lineage>
        <taxon>Bacteria</taxon>
        <taxon>Bacillati</taxon>
        <taxon>Actinomycetota</taxon>
        <taxon>Actinomycetes</taxon>
        <taxon>Micrococcales</taxon>
        <taxon>Micrococcaceae</taxon>
        <taxon>Auritidibacter</taxon>
    </lineage>
</organism>
<accession>A0AAJ6DCZ9</accession>
<sequence length="89" mass="9755">MKKKLGFLNFVHWTQGQNGTGGARQALHDQIEMTVAGEQVGLDAAWIRSHHFQSMFSAPFPTLAAMAARTSTIELGTGVIDLRYEHLAS</sequence>
<dbReference type="GO" id="GO:0016705">
    <property type="term" value="F:oxidoreductase activity, acting on paired donors, with incorporation or reduction of molecular oxygen"/>
    <property type="evidence" value="ECO:0007669"/>
    <property type="project" value="InterPro"/>
</dbReference>
<reference evidence="2 3" key="1">
    <citation type="submission" date="2023-03" db="EMBL/GenBank/DDBJ databases">
        <title>Complete genome sequences of several Auritidibacter ignavus strains isolated from ear infections.</title>
        <authorList>
            <person name="Baehr T."/>
            <person name="Baumhoegger A.M."/>
        </authorList>
    </citation>
    <scope>NUCLEOTIDE SEQUENCE [LARGE SCALE GENOMIC DNA]</scope>
    <source>
        <strain evidence="2 3">BABAE-6</strain>
    </source>
</reference>
<protein>
    <submittedName>
        <fullName evidence="2">LLM class flavin-dependent oxidoreductase</fullName>
    </submittedName>
</protein>
<dbReference type="RefSeq" id="WP_110101667.1">
    <property type="nucleotide sequence ID" value="NZ_CP122561.1"/>
</dbReference>
<dbReference type="PANTHER" id="PTHR30137">
    <property type="entry name" value="LUCIFERASE-LIKE MONOOXYGENASE"/>
    <property type="match status" value="1"/>
</dbReference>
<dbReference type="SUPFAM" id="SSF51679">
    <property type="entry name" value="Bacterial luciferase-like"/>
    <property type="match status" value="1"/>
</dbReference>
<keyword evidence="3" id="KW-1185">Reference proteome</keyword>
<name>A0AAJ6DCZ9_9MICC</name>
<dbReference type="EMBL" id="CP122566">
    <property type="protein sequence ID" value="WGH94200.1"/>
    <property type="molecule type" value="Genomic_DNA"/>
</dbReference>
<evidence type="ECO:0000313" key="2">
    <source>
        <dbReference type="EMBL" id="WGH94200.1"/>
    </source>
</evidence>
<dbReference type="Proteomes" id="UP001224674">
    <property type="component" value="Chromosome"/>
</dbReference>